<gene>
    <name evidence="11" type="ORF">LADA_0C04148G</name>
</gene>
<evidence type="ECO:0000256" key="10">
    <source>
        <dbReference type="RuleBase" id="RU000488"/>
    </source>
</evidence>
<keyword evidence="7" id="KW-0496">Mitochondrion</keyword>
<evidence type="ECO:0000256" key="2">
    <source>
        <dbReference type="ARBA" id="ARBA00022448"/>
    </source>
</evidence>
<feature type="repeat" description="Solcar" evidence="9">
    <location>
        <begin position="202"/>
        <end position="302"/>
    </location>
</feature>
<dbReference type="PRINTS" id="PR00926">
    <property type="entry name" value="MITOCARRIER"/>
</dbReference>
<reference evidence="12" key="1">
    <citation type="submission" date="2016-03" db="EMBL/GenBank/DDBJ databases">
        <authorList>
            <person name="Devillers H."/>
        </authorList>
    </citation>
    <scope>NUCLEOTIDE SEQUENCE [LARGE SCALE GENOMIC DNA]</scope>
</reference>
<dbReference type="GO" id="GO:0005743">
    <property type="term" value="C:mitochondrial inner membrane"/>
    <property type="evidence" value="ECO:0007669"/>
    <property type="project" value="UniProtKB-SubCell"/>
</dbReference>
<dbReference type="Proteomes" id="UP000190274">
    <property type="component" value="Chromosome C"/>
</dbReference>
<dbReference type="PROSITE" id="PS51257">
    <property type="entry name" value="PROKAR_LIPOPROTEIN"/>
    <property type="match status" value="1"/>
</dbReference>
<dbReference type="Gene3D" id="1.50.40.10">
    <property type="entry name" value="Mitochondrial carrier domain"/>
    <property type="match status" value="1"/>
</dbReference>
<dbReference type="PROSITE" id="PS50920">
    <property type="entry name" value="SOLCAR"/>
    <property type="match status" value="3"/>
</dbReference>
<comment type="similarity">
    <text evidence="10">Belongs to the mitochondrial carrier (TC 2.A.29) family.</text>
</comment>
<accession>A0A1G4IZ59</accession>
<evidence type="ECO:0000256" key="6">
    <source>
        <dbReference type="ARBA" id="ARBA00022989"/>
    </source>
</evidence>
<keyword evidence="8 9" id="KW-0472">Membrane</keyword>
<dbReference type="PANTHER" id="PTHR24089">
    <property type="entry name" value="SOLUTE CARRIER FAMILY 25"/>
    <property type="match status" value="1"/>
</dbReference>
<feature type="repeat" description="Solcar" evidence="9">
    <location>
        <begin position="12"/>
        <end position="99"/>
    </location>
</feature>
<evidence type="ECO:0000256" key="9">
    <source>
        <dbReference type="PROSITE-ProRule" id="PRU00282"/>
    </source>
</evidence>
<feature type="repeat" description="Solcar" evidence="9">
    <location>
        <begin position="106"/>
        <end position="191"/>
    </location>
</feature>
<evidence type="ECO:0000256" key="4">
    <source>
        <dbReference type="ARBA" id="ARBA00022737"/>
    </source>
</evidence>
<evidence type="ECO:0000313" key="11">
    <source>
        <dbReference type="EMBL" id="SCU82272.1"/>
    </source>
</evidence>
<evidence type="ECO:0000256" key="5">
    <source>
        <dbReference type="ARBA" id="ARBA00022792"/>
    </source>
</evidence>
<dbReference type="GO" id="GO:0090422">
    <property type="term" value="F:thiamine pyrophosphate transmembrane transporter activity"/>
    <property type="evidence" value="ECO:0007669"/>
    <property type="project" value="EnsemblFungi"/>
</dbReference>
<organism evidence="11 12">
    <name type="scientific">Lachancea dasiensis</name>
    <dbReference type="NCBI Taxonomy" id="1072105"/>
    <lineage>
        <taxon>Eukaryota</taxon>
        <taxon>Fungi</taxon>
        <taxon>Dikarya</taxon>
        <taxon>Ascomycota</taxon>
        <taxon>Saccharomycotina</taxon>
        <taxon>Saccharomycetes</taxon>
        <taxon>Saccharomycetales</taxon>
        <taxon>Saccharomycetaceae</taxon>
        <taxon>Lachancea</taxon>
    </lineage>
</organism>
<dbReference type="AlphaFoldDB" id="A0A1G4IZ59"/>
<keyword evidence="4" id="KW-0677">Repeat</keyword>
<keyword evidence="5" id="KW-0999">Mitochondrion inner membrane</keyword>
<evidence type="ECO:0000256" key="1">
    <source>
        <dbReference type="ARBA" id="ARBA00004448"/>
    </source>
</evidence>
<comment type="subcellular location">
    <subcellularLocation>
        <location evidence="1">Mitochondrion inner membrane</location>
        <topology evidence="1">Multi-pass membrane protein</topology>
    </subcellularLocation>
</comment>
<dbReference type="InterPro" id="IPR018108">
    <property type="entry name" value="MCP_transmembrane"/>
</dbReference>
<evidence type="ECO:0000313" key="12">
    <source>
        <dbReference type="Proteomes" id="UP000190274"/>
    </source>
</evidence>
<dbReference type="InterPro" id="IPR002067">
    <property type="entry name" value="MCP"/>
</dbReference>
<keyword evidence="6" id="KW-1133">Transmembrane helix</keyword>
<dbReference type="SUPFAM" id="SSF103506">
    <property type="entry name" value="Mitochondrial carrier"/>
    <property type="match status" value="1"/>
</dbReference>
<dbReference type="GO" id="GO:1990545">
    <property type="term" value="P:mitochondrial thiamine pyrophosphate transmembrane transport"/>
    <property type="evidence" value="ECO:0007669"/>
    <property type="project" value="EnsemblFungi"/>
</dbReference>
<dbReference type="Pfam" id="PF00153">
    <property type="entry name" value="Mito_carr"/>
    <property type="match status" value="3"/>
</dbReference>
<keyword evidence="2 10" id="KW-0813">Transport</keyword>
<dbReference type="OrthoDB" id="18574at2759"/>
<name>A0A1G4IZ59_9SACH</name>
<keyword evidence="3 9" id="KW-0812">Transmembrane</keyword>
<dbReference type="STRING" id="1266660.A0A1G4IZ59"/>
<evidence type="ECO:0000256" key="3">
    <source>
        <dbReference type="ARBA" id="ARBA00022692"/>
    </source>
</evidence>
<proteinExistence type="inferred from homology"/>
<evidence type="ECO:0000256" key="8">
    <source>
        <dbReference type="ARBA" id="ARBA00023136"/>
    </source>
</evidence>
<sequence length="304" mass="33316">MGDDHLRKGREVPFHWSLLAGCTSGISARFITAPLDTVKIRLQLHLANETSYGGILHVVRTMLRDEGVRSLWKGNVPALMMYILYGSTQFSAYSTLNKALAGNQWPAQIHTCVVGALAGACSAVVSYPFDVLRTRFIANHDRALSTVLGTTVEIWNNEGAHGFFRGVSSSVIGVGIASSSIFATYESIKIFCEQSPYRDSASIKFLESSASTIAGVVSKTIVFPIDTVRKRIQVINSRHLDRFARGNVAYGVYRGTNFLQLALKVVEKEGASALYRGFTLGIMKSVPTTVVSIGVYEWTLRRVI</sequence>
<protein>
    <submittedName>
        <fullName evidence="11">LADA_0C04148g1_1</fullName>
    </submittedName>
</protein>
<keyword evidence="12" id="KW-1185">Reference proteome</keyword>
<evidence type="ECO:0000256" key="7">
    <source>
        <dbReference type="ARBA" id="ARBA00023128"/>
    </source>
</evidence>
<dbReference type="EMBL" id="LT598459">
    <property type="protein sequence ID" value="SCU82272.1"/>
    <property type="molecule type" value="Genomic_DNA"/>
</dbReference>
<dbReference type="InterPro" id="IPR023395">
    <property type="entry name" value="MCP_dom_sf"/>
</dbReference>